<proteinExistence type="predicted"/>
<dbReference type="InParanoid" id="C4JX43"/>
<feature type="transmembrane region" description="Helical" evidence="1">
    <location>
        <begin position="261"/>
        <end position="281"/>
    </location>
</feature>
<dbReference type="PANTHER" id="PTHR31410">
    <property type="entry name" value="TRANSMEMBRANE PROTEIN 246"/>
    <property type="match status" value="1"/>
</dbReference>
<keyword evidence="1" id="KW-0812">Transmembrane</keyword>
<keyword evidence="1" id="KW-1133">Transmembrane helix</keyword>
<reference evidence="3" key="1">
    <citation type="journal article" date="2009" name="Genome Res.">
        <title>Comparative genomic analyses of the human fungal pathogens Coccidioides and their relatives.</title>
        <authorList>
            <person name="Sharpton T.J."/>
            <person name="Stajich J.E."/>
            <person name="Rounsley S.D."/>
            <person name="Gardner M.J."/>
            <person name="Wortman J.R."/>
            <person name="Jordar V.S."/>
            <person name="Maiti R."/>
            <person name="Kodira C.D."/>
            <person name="Neafsey D.E."/>
            <person name="Zeng Q."/>
            <person name="Hung C.-Y."/>
            <person name="McMahan C."/>
            <person name="Muszewska A."/>
            <person name="Grynberg M."/>
            <person name="Mandel M.A."/>
            <person name="Kellner E.M."/>
            <person name="Barker B.M."/>
            <person name="Galgiani J.N."/>
            <person name="Orbach M.J."/>
            <person name="Kirkland T.N."/>
            <person name="Cole G.T."/>
            <person name="Henn M.R."/>
            <person name="Birren B.W."/>
            <person name="Taylor J.W."/>
        </authorList>
    </citation>
    <scope>NUCLEOTIDE SEQUENCE [LARGE SCALE GENOMIC DNA]</scope>
    <source>
        <strain evidence="3">UAMH 1704</strain>
    </source>
</reference>
<dbReference type="KEGG" id="ure:UREG_06216"/>
<dbReference type="AlphaFoldDB" id="C4JX43"/>
<protein>
    <recommendedName>
        <fullName evidence="4">Integral membrane protein</fullName>
    </recommendedName>
</protein>
<dbReference type="Proteomes" id="UP000002058">
    <property type="component" value="Unassembled WGS sequence"/>
</dbReference>
<dbReference type="GO" id="GO:0016757">
    <property type="term" value="F:glycosyltransferase activity"/>
    <property type="evidence" value="ECO:0007669"/>
    <property type="project" value="InterPro"/>
</dbReference>
<keyword evidence="1" id="KW-0472">Membrane</keyword>
<dbReference type="CDD" id="cd22189">
    <property type="entry name" value="PGAP4-like_fungal"/>
    <property type="match status" value="1"/>
</dbReference>
<feature type="transmembrane region" description="Helical" evidence="1">
    <location>
        <begin position="293"/>
        <end position="315"/>
    </location>
</feature>
<sequence>MRLLNALSSICSFIFSSRTPHRYVLVSFLLLYLLLLQYCRLHYYRDPTSSFFNPSKGYEPIYSRFRISQATSFIRHIDATASPRNGTASAGNSSASLCVGIASIARTDASYVEAAVGSLLVDLAPQERDDVHLILFIPHVDPTIHPLFASNWTAALADKILLYDVDSDKLDHLRQLEKEGGLFREKALFDYVYLLKACQDVGTPYVVMVEDDVVAMDGWYHRTKRALEDAERQTRRLGASKYLYLRLFYTQGLLGWNKEEWFTYLVSSATAVAILAAILLITRRYIPCSVRILSNQVIIVLCLICAPLCIILFFASGRLSMLSTPAGVHQMPRFGCCSQALAFPRNRVADVISWYETKRIGFADSLLEEYANANDEIRWALTPSVFQHVGVKSSKQDGPGDDIVAKETWNVDFELNDPIALQIQHEVSAKAMR</sequence>
<evidence type="ECO:0000313" key="3">
    <source>
        <dbReference type="Proteomes" id="UP000002058"/>
    </source>
</evidence>
<dbReference type="OMA" id="NNEIRWA"/>
<name>C4JX43_UNCRE</name>
<dbReference type="VEuPathDB" id="FungiDB:UREG_06216"/>
<dbReference type="EMBL" id="CH476618">
    <property type="protein sequence ID" value="EEP81351.1"/>
    <property type="molecule type" value="Genomic_DNA"/>
</dbReference>
<evidence type="ECO:0000256" key="1">
    <source>
        <dbReference type="SAM" id="Phobius"/>
    </source>
</evidence>
<dbReference type="GeneID" id="8441893"/>
<gene>
    <name evidence="2" type="ORF">UREG_06216</name>
</gene>
<accession>C4JX43</accession>
<evidence type="ECO:0000313" key="2">
    <source>
        <dbReference type="EMBL" id="EEP81351.1"/>
    </source>
</evidence>
<dbReference type="GO" id="GO:0000139">
    <property type="term" value="C:Golgi membrane"/>
    <property type="evidence" value="ECO:0007669"/>
    <property type="project" value="InterPro"/>
</dbReference>
<dbReference type="eggNOG" id="ENOG502RS2J">
    <property type="taxonomic scope" value="Eukaryota"/>
</dbReference>
<dbReference type="HOGENOM" id="CLU_036324_0_0_1"/>
<dbReference type="PANTHER" id="PTHR31410:SF1">
    <property type="entry name" value="POST-GPI ATTACHMENT TO PROTEINS FACTOR 4"/>
    <property type="match status" value="1"/>
</dbReference>
<dbReference type="OrthoDB" id="2016523at2759"/>
<organism evidence="2 3">
    <name type="scientific">Uncinocarpus reesii (strain UAMH 1704)</name>
    <dbReference type="NCBI Taxonomy" id="336963"/>
    <lineage>
        <taxon>Eukaryota</taxon>
        <taxon>Fungi</taxon>
        <taxon>Dikarya</taxon>
        <taxon>Ascomycota</taxon>
        <taxon>Pezizomycotina</taxon>
        <taxon>Eurotiomycetes</taxon>
        <taxon>Eurotiomycetidae</taxon>
        <taxon>Onygenales</taxon>
        <taxon>Onygenaceae</taxon>
        <taxon>Uncinocarpus</taxon>
    </lineage>
</organism>
<dbReference type="RefSeq" id="XP_002583249.1">
    <property type="nucleotide sequence ID" value="XM_002583203.1"/>
</dbReference>
<evidence type="ECO:0008006" key="4">
    <source>
        <dbReference type="Google" id="ProtNLM"/>
    </source>
</evidence>
<keyword evidence="3" id="KW-1185">Reference proteome</keyword>
<dbReference type="InterPro" id="IPR029675">
    <property type="entry name" value="PGAP4"/>
</dbReference>
<dbReference type="GO" id="GO:0006506">
    <property type="term" value="P:GPI anchor biosynthetic process"/>
    <property type="evidence" value="ECO:0007669"/>
    <property type="project" value="InterPro"/>
</dbReference>